<dbReference type="PANTHER" id="PTHR12159:SF9">
    <property type="entry name" value="G_T MISMATCH-SPECIFIC THYMINE DNA GLYCOSYLASE"/>
    <property type="match status" value="1"/>
</dbReference>
<dbReference type="GO" id="GO:0006285">
    <property type="term" value="P:base-excision repair, AP site formation"/>
    <property type="evidence" value="ECO:0007669"/>
    <property type="project" value="InterPro"/>
</dbReference>
<organism evidence="5 6">
    <name type="scientific">Winogradskya consettensis</name>
    <dbReference type="NCBI Taxonomy" id="113560"/>
    <lineage>
        <taxon>Bacteria</taxon>
        <taxon>Bacillati</taxon>
        <taxon>Actinomycetota</taxon>
        <taxon>Actinomycetes</taxon>
        <taxon>Micromonosporales</taxon>
        <taxon>Micromonosporaceae</taxon>
        <taxon>Winogradskya</taxon>
    </lineage>
</organism>
<dbReference type="PANTHER" id="PTHR12159">
    <property type="entry name" value="G/T AND G/U MISMATCH-SPECIFIC DNA GLYCOSYLASE"/>
    <property type="match status" value="1"/>
</dbReference>
<protein>
    <submittedName>
        <fullName evidence="5">Mismatch-specific DNA-glycosylase</fullName>
    </submittedName>
</protein>
<dbReference type="Gene3D" id="3.40.470.10">
    <property type="entry name" value="Uracil-DNA glycosylase-like domain"/>
    <property type="match status" value="1"/>
</dbReference>
<dbReference type="CDD" id="cd10028">
    <property type="entry name" value="UDG-F2_TDG_MUG"/>
    <property type="match status" value="1"/>
</dbReference>
<evidence type="ECO:0000259" key="4">
    <source>
        <dbReference type="SMART" id="SM00986"/>
    </source>
</evidence>
<keyword evidence="1" id="KW-0227">DNA damage</keyword>
<keyword evidence="6" id="KW-1185">Reference proteome</keyword>
<feature type="domain" description="Uracil-DNA glycosylase-like" evidence="4">
    <location>
        <begin position="17"/>
        <end position="185"/>
    </location>
</feature>
<keyword evidence="3" id="KW-0234">DNA repair</keyword>
<evidence type="ECO:0000313" key="6">
    <source>
        <dbReference type="Proteomes" id="UP000680865"/>
    </source>
</evidence>
<dbReference type="SUPFAM" id="SSF52141">
    <property type="entry name" value="Uracil-DNA glycosylase-like"/>
    <property type="match status" value="1"/>
</dbReference>
<comment type="caution">
    <text evidence="5">The sequence shown here is derived from an EMBL/GenBank/DDBJ whole genome shotgun (WGS) entry which is preliminary data.</text>
</comment>
<dbReference type="InterPro" id="IPR015637">
    <property type="entry name" value="MUG/TDG"/>
</dbReference>
<dbReference type="Pfam" id="PF03167">
    <property type="entry name" value="UDG"/>
    <property type="match status" value="1"/>
</dbReference>
<dbReference type="SMART" id="SM00986">
    <property type="entry name" value="UDG"/>
    <property type="match status" value="1"/>
</dbReference>
<dbReference type="InterPro" id="IPR036895">
    <property type="entry name" value="Uracil-DNA_glycosylase-like_sf"/>
</dbReference>
<gene>
    <name evidence="5" type="ORF">Aco04nite_39560</name>
</gene>
<accession>A0A919VS01</accession>
<dbReference type="Proteomes" id="UP000680865">
    <property type="component" value="Unassembled WGS sequence"/>
</dbReference>
<dbReference type="EMBL" id="BOQP01000019">
    <property type="protein sequence ID" value="GIM74291.1"/>
    <property type="molecule type" value="Genomic_DNA"/>
</dbReference>
<dbReference type="InterPro" id="IPR005122">
    <property type="entry name" value="Uracil-DNA_glycosylase-like"/>
</dbReference>
<keyword evidence="2" id="KW-0378">Hydrolase</keyword>
<dbReference type="RefSeq" id="WP_212998698.1">
    <property type="nucleotide sequence ID" value="NZ_BAAATW010000010.1"/>
</dbReference>
<dbReference type="GO" id="GO:0008263">
    <property type="term" value="F:pyrimidine-specific mismatch base pair DNA N-glycosylase activity"/>
    <property type="evidence" value="ECO:0007669"/>
    <property type="project" value="TreeGrafter"/>
</dbReference>
<evidence type="ECO:0000256" key="1">
    <source>
        <dbReference type="ARBA" id="ARBA00022763"/>
    </source>
</evidence>
<evidence type="ECO:0000256" key="2">
    <source>
        <dbReference type="ARBA" id="ARBA00022801"/>
    </source>
</evidence>
<name>A0A919VS01_9ACTN</name>
<evidence type="ECO:0000256" key="3">
    <source>
        <dbReference type="ARBA" id="ARBA00023204"/>
    </source>
</evidence>
<dbReference type="GO" id="GO:0004844">
    <property type="term" value="F:uracil DNA N-glycosylase activity"/>
    <property type="evidence" value="ECO:0007669"/>
    <property type="project" value="TreeGrafter"/>
</dbReference>
<dbReference type="SMART" id="SM00987">
    <property type="entry name" value="UreE_C"/>
    <property type="match status" value="1"/>
</dbReference>
<reference evidence="5" key="1">
    <citation type="submission" date="2021-03" db="EMBL/GenBank/DDBJ databases">
        <title>Whole genome shotgun sequence of Actinoplanes consettensis NBRC 14913.</title>
        <authorList>
            <person name="Komaki H."/>
            <person name="Tamura T."/>
        </authorList>
    </citation>
    <scope>NUCLEOTIDE SEQUENCE</scope>
    <source>
        <strain evidence="5">NBRC 14913</strain>
    </source>
</reference>
<evidence type="ECO:0000313" key="5">
    <source>
        <dbReference type="EMBL" id="GIM74291.1"/>
    </source>
</evidence>
<dbReference type="AlphaFoldDB" id="A0A919VS01"/>
<proteinExistence type="predicted"/>
<sequence length="191" mass="20019">MAFTRAELAGYRGGTIPDLLGDDVRLLFAGINPGLLTVATQSHFGRRGNRFYPALFRAGIVDRLIDASGGFDPADVAHLEARGVGITSLVAKATARADELTTEELRAGATALAGRVARIRPRVVALLGITAYRAAFDRPKAVVGRQPDRLAGAILWVVPNPSGLNAHATADSLASAYAEAAVAAGMDLYPR</sequence>